<protein>
    <submittedName>
        <fullName evidence="2">Uncharacterized protein</fullName>
    </submittedName>
</protein>
<keyword evidence="3" id="KW-1185">Reference proteome</keyword>
<evidence type="ECO:0000313" key="3">
    <source>
        <dbReference type="Proteomes" id="UP001221757"/>
    </source>
</evidence>
<proteinExistence type="predicted"/>
<accession>A0AAD7DIB8</accession>
<reference evidence="2" key="1">
    <citation type="submission" date="2023-03" db="EMBL/GenBank/DDBJ databases">
        <title>Massive genome expansion in bonnet fungi (Mycena s.s.) driven by repeated elements and novel gene families across ecological guilds.</title>
        <authorList>
            <consortium name="Lawrence Berkeley National Laboratory"/>
            <person name="Harder C.B."/>
            <person name="Miyauchi S."/>
            <person name="Viragh M."/>
            <person name="Kuo A."/>
            <person name="Thoen E."/>
            <person name="Andreopoulos B."/>
            <person name="Lu D."/>
            <person name="Skrede I."/>
            <person name="Drula E."/>
            <person name="Henrissat B."/>
            <person name="Morin E."/>
            <person name="Kohler A."/>
            <person name="Barry K."/>
            <person name="LaButti K."/>
            <person name="Morin E."/>
            <person name="Salamov A."/>
            <person name="Lipzen A."/>
            <person name="Mereny Z."/>
            <person name="Hegedus B."/>
            <person name="Baldrian P."/>
            <person name="Stursova M."/>
            <person name="Weitz H."/>
            <person name="Taylor A."/>
            <person name="Grigoriev I.V."/>
            <person name="Nagy L.G."/>
            <person name="Martin F."/>
            <person name="Kauserud H."/>
        </authorList>
    </citation>
    <scope>NUCLEOTIDE SEQUENCE</scope>
    <source>
        <strain evidence="2">CBHHK067</strain>
    </source>
</reference>
<organism evidence="2 3">
    <name type="scientific">Mycena rosella</name>
    <name type="common">Pink bonnet</name>
    <name type="synonym">Agaricus rosellus</name>
    <dbReference type="NCBI Taxonomy" id="1033263"/>
    <lineage>
        <taxon>Eukaryota</taxon>
        <taxon>Fungi</taxon>
        <taxon>Dikarya</taxon>
        <taxon>Basidiomycota</taxon>
        <taxon>Agaricomycotina</taxon>
        <taxon>Agaricomycetes</taxon>
        <taxon>Agaricomycetidae</taxon>
        <taxon>Agaricales</taxon>
        <taxon>Marasmiineae</taxon>
        <taxon>Mycenaceae</taxon>
        <taxon>Mycena</taxon>
    </lineage>
</organism>
<name>A0AAD7DIB8_MYCRO</name>
<dbReference type="Proteomes" id="UP001221757">
    <property type="component" value="Unassembled WGS sequence"/>
</dbReference>
<feature type="non-terminal residue" evidence="2">
    <location>
        <position position="1"/>
    </location>
</feature>
<feature type="region of interest" description="Disordered" evidence="1">
    <location>
        <begin position="1"/>
        <end position="63"/>
    </location>
</feature>
<evidence type="ECO:0000313" key="2">
    <source>
        <dbReference type="EMBL" id="KAJ7690889.1"/>
    </source>
</evidence>
<gene>
    <name evidence="2" type="ORF">B0H17DRAFT_1064128</name>
</gene>
<evidence type="ECO:0000256" key="1">
    <source>
        <dbReference type="SAM" id="MobiDB-lite"/>
    </source>
</evidence>
<dbReference type="AlphaFoldDB" id="A0AAD7DIB8"/>
<comment type="caution">
    <text evidence="2">The sequence shown here is derived from an EMBL/GenBank/DDBJ whole genome shotgun (WGS) entry which is preliminary data.</text>
</comment>
<sequence length="63" mass="6413">MPASRRAGSGWGNSCALAPRRRSAAGCSPSSHAPRGGLRGRVVSSAPSFLLMRRGMGTTAKTG</sequence>
<dbReference type="EMBL" id="JARKIE010000062">
    <property type="protein sequence ID" value="KAJ7690889.1"/>
    <property type="molecule type" value="Genomic_DNA"/>
</dbReference>